<accession>A0AAE0X3T1</accession>
<reference evidence="2" key="1">
    <citation type="journal article" date="2023" name="Mol. Phylogenet. Evol.">
        <title>Genome-scale phylogeny and comparative genomics of the fungal order Sordariales.</title>
        <authorList>
            <person name="Hensen N."/>
            <person name="Bonometti L."/>
            <person name="Westerberg I."/>
            <person name="Brannstrom I.O."/>
            <person name="Guillou S."/>
            <person name="Cros-Aarteil S."/>
            <person name="Calhoun S."/>
            <person name="Haridas S."/>
            <person name="Kuo A."/>
            <person name="Mondo S."/>
            <person name="Pangilinan J."/>
            <person name="Riley R."/>
            <person name="LaButti K."/>
            <person name="Andreopoulos B."/>
            <person name="Lipzen A."/>
            <person name="Chen C."/>
            <person name="Yan M."/>
            <person name="Daum C."/>
            <person name="Ng V."/>
            <person name="Clum A."/>
            <person name="Steindorff A."/>
            <person name="Ohm R.A."/>
            <person name="Martin F."/>
            <person name="Silar P."/>
            <person name="Natvig D.O."/>
            <person name="Lalanne C."/>
            <person name="Gautier V."/>
            <person name="Ament-Velasquez S.L."/>
            <person name="Kruys A."/>
            <person name="Hutchinson M.I."/>
            <person name="Powell A.J."/>
            <person name="Barry K."/>
            <person name="Miller A.N."/>
            <person name="Grigoriev I.V."/>
            <person name="Debuchy R."/>
            <person name="Gladieux P."/>
            <person name="Hiltunen Thoren M."/>
            <person name="Johannesson H."/>
        </authorList>
    </citation>
    <scope>NUCLEOTIDE SEQUENCE</scope>
    <source>
        <strain evidence="2">CBS 314.62</strain>
    </source>
</reference>
<keyword evidence="1" id="KW-1133">Transmembrane helix</keyword>
<keyword evidence="3" id="KW-1185">Reference proteome</keyword>
<comment type="caution">
    <text evidence="2">The sequence shown here is derived from an EMBL/GenBank/DDBJ whole genome shotgun (WGS) entry which is preliminary data.</text>
</comment>
<keyword evidence="1" id="KW-0812">Transmembrane</keyword>
<protein>
    <submittedName>
        <fullName evidence="2">Uncharacterized protein</fullName>
    </submittedName>
</protein>
<evidence type="ECO:0000313" key="3">
    <source>
        <dbReference type="Proteomes" id="UP001270362"/>
    </source>
</evidence>
<organism evidence="2 3">
    <name type="scientific">Podospora appendiculata</name>
    <dbReference type="NCBI Taxonomy" id="314037"/>
    <lineage>
        <taxon>Eukaryota</taxon>
        <taxon>Fungi</taxon>
        <taxon>Dikarya</taxon>
        <taxon>Ascomycota</taxon>
        <taxon>Pezizomycotina</taxon>
        <taxon>Sordariomycetes</taxon>
        <taxon>Sordariomycetidae</taxon>
        <taxon>Sordariales</taxon>
        <taxon>Podosporaceae</taxon>
        <taxon>Podospora</taxon>
    </lineage>
</organism>
<proteinExistence type="predicted"/>
<evidence type="ECO:0000256" key="1">
    <source>
        <dbReference type="SAM" id="Phobius"/>
    </source>
</evidence>
<feature type="transmembrane region" description="Helical" evidence="1">
    <location>
        <begin position="387"/>
        <end position="411"/>
    </location>
</feature>
<dbReference type="EMBL" id="JAULSO010000004">
    <property type="protein sequence ID" value="KAK3684017.1"/>
    <property type="molecule type" value="Genomic_DNA"/>
</dbReference>
<dbReference type="Proteomes" id="UP001270362">
    <property type="component" value="Unassembled WGS sequence"/>
</dbReference>
<reference evidence="2" key="2">
    <citation type="submission" date="2023-06" db="EMBL/GenBank/DDBJ databases">
        <authorList>
            <consortium name="Lawrence Berkeley National Laboratory"/>
            <person name="Haridas S."/>
            <person name="Hensen N."/>
            <person name="Bonometti L."/>
            <person name="Westerberg I."/>
            <person name="Brannstrom I.O."/>
            <person name="Guillou S."/>
            <person name="Cros-Aarteil S."/>
            <person name="Calhoun S."/>
            <person name="Kuo A."/>
            <person name="Mondo S."/>
            <person name="Pangilinan J."/>
            <person name="Riley R."/>
            <person name="Labutti K."/>
            <person name="Andreopoulos B."/>
            <person name="Lipzen A."/>
            <person name="Chen C."/>
            <person name="Yanf M."/>
            <person name="Daum C."/>
            <person name="Ng V."/>
            <person name="Clum A."/>
            <person name="Steindorff A."/>
            <person name="Ohm R."/>
            <person name="Martin F."/>
            <person name="Silar P."/>
            <person name="Natvig D."/>
            <person name="Lalanne C."/>
            <person name="Gautier V."/>
            <person name="Ament-Velasquez S.L."/>
            <person name="Kruys A."/>
            <person name="Hutchinson M.I."/>
            <person name="Powell A.J."/>
            <person name="Barry K."/>
            <person name="Miller A.N."/>
            <person name="Grigoriev I.V."/>
            <person name="Debuchy R."/>
            <person name="Gladieux P."/>
            <person name="Thoren M.H."/>
            <person name="Johannesson H."/>
        </authorList>
    </citation>
    <scope>NUCLEOTIDE SEQUENCE</scope>
    <source>
        <strain evidence="2">CBS 314.62</strain>
    </source>
</reference>
<evidence type="ECO:0000313" key="2">
    <source>
        <dbReference type="EMBL" id="KAK3684017.1"/>
    </source>
</evidence>
<gene>
    <name evidence="2" type="ORF">B0T22DRAFT_501352</name>
</gene>
<name>A0AAE0X3T1_9PEZI</name>
<dbReference type="AlphaFoldDB" id="A0AAE0X3T1"/>
<sequence length="458" mass="49749">MYPESFYGSAAAALNTSQNSQAIFSTGSELGVQEWLAVVGAGFSLLSFGLVGAYNQIFNFWCSNQAARTRGLDYARYLNSQPSAPVLFGFRGFPGFVVGRYIVVALGIAASVSYKFAVIEVTIKVYEHMEPSKISLRLPPMHGLVDNGTASPWLGDGPTGRNRAFCSSKTPTITPQRPSSLDMVGWADCNNALHTFESGWIYTREIVAVANKTEEDGEFFMAADPSDWTRVKGLGRLWINTAEAVVDYRISSPGILQIQWAQNGSWLNDGSQKQPVGRRITYSISLAIAEVRRLVSSGDCSWISNKGGEGNLPSIQLFGQRTIPMMAEQGVSLLVRSAMAAMGAQLAAMNSTKLGHAPKYPEQSHQTQWPFGPSYNGTRSTSQTGSYYGAAAAFGIIGLLAYLVSLVRIMLRPSELTSWMGQHMPALTFDQIWKGPPAKHHYIPPGARGISGSLTPFM</sequence>
<keyword evidence="1" id="KW-0472">Membrane</keyword>